<dbReference type="InterPro" id="IPR002225">
    <property type="entry name" value="3Beta_OHSteriod_DH/Estase"/>
</dbReference>
<accession>A0A8J5FZH9</accession>
<dbReference type="InterPro" id="IPR036291">
    <property type="entry name" value="NAD(P)-bd_dom_sf"/>
</dbReference>
<reference evidence="3 4" key="1">
    <citation type="submission" date="2020-08" db="EMBL/GenBank/DDBJ databases">
        <title>Plant Genome Project.</title>
        <authorList>
            <person name="Zhang R.-G."/>
        </authorList>
    </citation>
    <scope>NUCLEOTIDE SEQUENCE [LARGE SCALE GENOMIC DNA]</scope>
    <source>
        <tissue evidence="3">Rhizome</tissue>
    </source>
</reference>
<gene>
    <name evidence="3" type="ORF">ZIOFF_048266</name>
</gene>
<evidence type="ECO:0000259" key="2">
    <source>
        <dbReference type="Pfam" id="PF01073"/>
    </source>
</evidence>
<proteinExistence type="predicted"/>
<name>A0A8J5FZH9_ZINOF</name>
<dbReference type="GO" id="GO:0016616">
    <property type="term" value="F:oxidoreductase activity, acting on the CH-OH group of donors, NAD or NADP as acceptor"/>
    <property type="evidence" value="ECO:0007669"/>
    <property type="project" value="InterPro"/>
</dbReference>
<dbReference type="AlphaFoldDB" id="A0A8J5FZH9"/>
<dbReference type="SUPFAM" id="SSF51735">
    <property type="entry name" value="NAD(P)-binding Rossmann-fold domains"/>
    <property type="match status" value="1"/>
</dbReference>
<dbReference type="Gene3D" id="3.40.50.720">
    <property type="entry name" value="NAD(P)-binding Rossmann-like Domain"/>
    <property type="match status" value="1"/>
</dbReference>
<dbReference type="GO" id="GO:0006694">
    <property type="term" value="P:steroid biosynthetic process"/>
    <property type="evidence" value="ECO:0007669"/>
    <property type="project" value="InterPro"/>
</dbReference>
<dbReference type="EMBL" id="JACMSC010000013">
    <property type="protein sequence ID" value="KAG6493287.1"/>
    <property type="molecule type" value="Genomic_DNA"/>
</dbReference>
<evidence type="ECO:0000313" key="3">
    <source>
        <dbReference type="EMBL" id="KAG6493287.1"/>
    </source>
</evidence>
<dbReference type="PANTHER" id="PTHR10366:SF369">
    <property type="entry name" value="CINNAMOYL-COA REDUCTASE-LIKE PROTEIN"/>
    <property type="match status" value="1"/>
</dbReference>
<sequence length="141" mass="15579">MKNGVGRALRGFMKAVEGSIRNEGDEAETTHLQSLPGASNRLRLFQIDLLDPDSILAAIHDVSGVFHLASPCIITRRELIDPAVMDTLNVLHVAKESGVRRVVVTSSISAIVPSPGWPMDRVKDESCWTDLDYCRQKEVRI</sequence>
<protein>
    <recommendedName>
        <fullName evidence="2">3-beta hydroxysteroid dehydrogenase/isomerase domain-containing protein</fullName>
    </recommendedName>
</protein>
<evidence type="ECO:0000256" key="1">
    <source>
        <dbReference type="ARBA" id="ARBA00023002"/>
    </source>
</evidence>
<comment type="caution">
    <text evidence="3">The sequence shown here is derived from an EMBL/GenBank/DDBJ whole genome shotgun (WGS) entry which is preliminary data.</text>
</comment>
<evidence type="ECO:0000313" key="4">
    <source>
        <dbReference type="Proteomes" id="UP000734854"/>
    </source>
</evidence>
<dbReference type="Pfam" id="PF01073">
    <property type="entry name" value="3Beta_HSD"/>
    <property type="match status" value="1"/>
</dbReference>
<feature type="domain" description="3-beta hydroxysteroid dehydrogenase/isomerase" evidence="2">
    <location>
        <begin position="31"/>
        <end position="117"/>
    </location>
</feature>
<dbReference type="Proteomes" id="UP000734854">
    <property type="component" value="Unassembled WGS sequence"/>
</dbReference>
<dbReference type="InterPro" id="IPR050425">
    <property type="entry name" value="NAD(P)_dehydrat-like"/>
</dbReference>
<organism evidence="3 4">
    <name type="scientific">Zingiber officinale</name>
    <name type="common">Ginger</name>
    <name type="synonym">Amomum zingiber</name>
    <dbReference type="NCBI Taxonomy" id="94328"/>
    <lineage>
        <taxon>Eukaryota</taxon>
        <taxon>Viridiplantae</taxon>
        <taxon>Streptophyta</taxon>
        <taxon>Embryophyta</taxon>
        <taxon>Tracheophyta</taxon>
        <taxon>Spermatophyta</taxon>
        <taxon>Magnoliopsida</taxon>
        <taxon>Liliopsida</taxon>
        <taxon>Zingiberales</taxon>
        <taxon>Zingiberaceae</taxon>
        <taxon>Zingiber</taxon>
    </lineage>
</organism>
<keyword evidence="1" id="KW-0560">Oxidoreductase</keyword>
<keyword evidence="4" id="KW-1185">Reference proteome</keyword>
<dbReference type="PANTHER" id="PTHR10366">
    <property type="entry name" value="NAD DEPENDENT EPIMERASE/DEHYDRATASE"/>
    <property type="match status" value="1"/>
</dbReference>